<dbReference type="GO" id="GO:0004519">
    <property type="term" value="F:endonuclease activity"/>
    <property type="evidence" value="ECO:0007669"/>
    <property type="project" value="UniProtKB-KW"/>
</dbReference>
<reference evidence="8" key="1">
    <citation type="submission" date="2020-06" db="EMBL/GenBank/DDBJ databases">
        <authorList>
            <person name="Li T."/>
            <person name="Hu X."/>
            <person name="Zhang T."/>
            <person name="Song X."/>
            <person name="Zhang H."/>
            <person name="Dai N."/>
            <person name="Sheng W."/>
            <person name="Hou X."/>
            <person name="Wei L."/>
        </authorList>
    </citation>
    <scope>NUCLEOTIDE SEQUENCE</scope>
    <source>
        <strain evidence="8">K16</strain>
        <tissue evidence="8">Leaf</tissue>
    </source>
</reference>
<dbReference type="GO" id="GO:0016787">
    <property type="term" value="F:hydrolase activity"/>
    <property type="evidence" value="ECO:0007669"/>
    <property type="project" value="UniProtKB-KW"/>
</dbReference>
<accession>A0AAE2C4P7</accession>
<proteinExistence type="predicted"/>
<keyword evidence="4" id="KW-0255">Endonuclease</keyword>
<keyword evidence="9" id="KW-1185">Reference proteome</keyword>
<dbReference type="PROSITE" id="PS50878">
    <property type="entry name" value="RT_POL"/>
    <property type="match status" value="1"/>
</dbReference>
<dbReference type="Pfam" id="PF17917">
    <property type="entry name" value="RT_RNaseH"/>
    <property type="match status" value="1"/>
</dbReference>
<dbReference type="SUPFAM" id="SSF56672">
    <property type="entry name" value="DNA/RNA polymerases"/>
    <property type="match status" value="1"/>
</dbReference>
<keyword evidence="5" id="KW-0378">Hydrolase</keyword>
<evidence type="ECO:0000313" key="8">
    <source>
        <dbReference type="EMBL" id="KAK4408918.1"/>
    </source>
</evidence>
<dbReference type="Gene3D" id="3.30.70.270">
    <property type="match status" value="1"/>
</dbReference>
<feature type="domain" description="Reverse transcriptase" evidence="7">
    <location>
        <begin position="1"/>
        <end position="86"/>
    </location>
</feature>
<dbReference type="GO" id="GO:0003964">
    <property type="term" value="F:RNA-directed DNA polymerase activity"/>
    <property type="evidence" value="ECO:0007669"/>
    <property type="project" value="UniProtKB-KW"/>
</dbReference>
<dbReference type="AlphaFoldDB" id="A0AAE2C4P7"/>
<keyword evidence="2" id="KW-0548">Nucleotidyltransferase</keyword>
<name>A0AAE2C4P7_9LAMI</name>
<evidence type="ECO:0000256" key="3">
    <source>
        <dbReference type="ARBA" id="ARBA00022722"/>
    </source>
</evidence>
<reference evidence="8" key="2">
    <citation type="journal article" date="2024" name="Plant">
        <title>Genomic evolution and insights into agronomic trait innovations of Sesamum species.</title>
        <authorList>
            <person name="Miao H."/>
            <person name="Wang L."/>
            <person name="Qu L."/>
            <person name="Liu H."/>
            <person name="Sun Y."/>
            <person name="Le M."/>
            <person name="Wang Q."/>
            <person name="Wei S."/>
            <person name="Zheng Y."/>
            <person name="Lin W."/>
            <person name="Duan Y."/>
            <person name="Cao H."/>
            <person name="Xiong S."/>
            <person name="Wang X."/>
            <person name="Wei L."/>
            <person name="Li C."/>
            <person name="Ma Q."/>
            <person name="Ju M."/>
            <person name="Zhao R."/>
            <person name="Li G."/>
            <person name="Mu C."/>
            <person name="Tian Q."/>
            <person name="Mei H."/>
            <person name="Zhang T."/>
            <person name="Gao T."/>
            <person name="Zhang H."/>
        </authorList>
    </citation>
    <scope>NUCLEOTIDE SEQUENCE</scope>
    <source>
        <strain evidence="8">K16</strain>
    </source>
</reference>
<sequence length="170" mass="19440">MDVYVDDMLVKSKETRSHLEDLEETVAMLRKYRLKLNLGKNARLVKTVPGDTVYLCISSTSQTVNSMLVREEDGAQTPMYYVSKVLNGAECRYPSIEKMALDLVVTSRKFLPRRGQNEYSPKVSPRQTRTFGRLLKWAIELSEYDISFLPRTTIKTQALVDFVSEMTGTT</sequence>
<comment type="caution">
    <text evidence="8">The sequence shown here is derived from an EMBL/GenBank/DDBJ whole genome shotgun (WGS) entry which is preliminary data.</text>
</comment>
<evidence type="ECO:0000256" key="2">
    <source>
        <dbReference type="ARBA" id="ARBA00022695"/>
    </source>
</evidence>
<evidence type="ECO:0000256" key="5">
    <source>
        <dbReference type="ARBA" id="ARBA00022801"/>
    </source>
</evidence>
<organism evidence="8 9">
    <name type="scientific">Sesamum angolense</name>
    <dbReference type="NCBI Taxonomy" id="2727404"/>
    <lineage>
        <taxon>Eukaryota</taxon>
        <taxon>Viridiplantae</taxon>
        <taxon>Streptophyta</taxon>
        <taxon>Embryophyta</taxon>
        <taxon>Tracheophyta</taxon>
        <taxon>Spermatophyta</taxon>
        <taxon>Magnoliopsida</taxon>
        <taxon>eudicotyledons</taxon>
        <taxon>Gunneridae</taxon>
        <taxon>Pentapetalae</taxon>
        <taxon>asterids</taxon>
        <taxon>lamiids</taxon>
        <taxon>Lamiales</taxon>
        <taxon>Pedaliaceae</taxon>
        <taxon>Sesamum</taxon>
    </lineage>
</organism>
<evidence type="ECO:0000259" key="7">
    <source>
        <dbReference type="PROSITE" id="PS50878"/>
    </source>
</evidence>
<evidence type="ECO:0000256" key="4">
    <source>
        <dbReference type="ARBA" id="ARBA00022759"/>
    </source>
</evidence>
<gene>
    <name evidence="8" type="ORF">Sango_0472800</name>
</gene>
<dbReference type="InterPro" id="IPR043128">
    <property type="entry name" value="Rev_trsase/Diguanyl_cyclase"/>
</dbReference>
<dbReference type="InterPro" id="IPR043502">
    <property type="entry name" value="DNA/RNA_pol_sf"/>
</dbReference>
<dbReference type="InterPro" id="IPR000477">
    <property type="entry name" value="RT_dom"/>
</dbReference>
<keyword evidence="3" id="KW-0540">Nuclease</keyword>
<dbReference type="InterPro" id="IPR041373">
    <property type="entry name" value="RT_RNaseH"/>
</dbReference>
<dbReference type="Proteomes" id="UP001289374">
    <property type="component" value="Unassembled WGS sequence"/>
</dbReference>
<keyword evidence="6" id="KW-0695">RNA-directed DNA polymerase</keyword>
<dbReference type="PANTHER" id="PTHR48475:SF2">
    <property type="entry name" value="RIBONUCLEASE H"/>
    <property type="match status" value="1"/>
</dbReference>
<keyword evidence="1" id="KW-0808">Transferase</keyword>
<evidence type="ECO:0000313" key="9">
    <source>
        <dbReference type="Proteomes" id="UP001289374"/>
    </source>
</evidence>
<evidence type="ECO:0000256" key="6">
    <source>
        <dbReference type="ARBA" id="ARBA00022918"/>
    </source>
</evidence>
<protein>
    <recommendedName>
        <fullName evidence="7">Reverse transcriptase domain-containing protein</fullName>
    </recommendedName>
</protein>
<evidence type="ECO:0000256" key="1">
    <source>
        <dbReference type="ARBA" id="ARBA00022679"/>
    </source>
</evidence>
<dbReference type="PANTHER" id="PTHR48475">
    <property type="entry name" value="RIBONUCLEASE H"/>
    <property type="match status" value="1"/>
</dbReference>
<dbReference type="EMBL" id="JACGWL010000002">
    <property type="protein sequence ID" value="KAK4408918.1"/>
    <property type="molecule type" value="Genomic_DNA"/>
</dbReference>